<feature type="modified residue" description="4-aspartylphosphate" evidence="2">
    <location>
        <position position="65"/>
    </location>
</feature>
<feature type="domain" description="Response regulatory" evidence="3">
    <location>
        <begin position="14"/>
        <end position="130"/>
    </location>
</feature>
<dbReference type="PROSITE" id="PS50110">
    <property type="entry name" value="RESPONSE_REGULATORY"/>
    <property type="match status" value="1"/>
</dbReference>
<dbReference type="GO" id="GO:0000160">
    <property type="term" value="P:phosphorelay signal transduction system"/>
    <property type="evidence" value="ECO:0007669"/>
    <property type="project" value="InterPro"/>
</dbReference>
<dbReference type="InterPro" id="IPR011006">
    <property type="entry name" value="CheY-like_superfamily"/>
</dbReference>
<dbReference type="AlphaFoldDB" id="A0A2S9YJZ3"/>
<reference evidence="5 6" key="1">
    <citation type="submission" date="2018-03" db="EMBL/GenBank/DDBJ databases">
        <title>Draft Genome Sequences of the Obligatory Marine Myxobacteria Enhygromyxa salina SWB007.</title>
        <authorList>
            <person name="Poehlein A."/>
            <person name="Moghaddam J.A."/>
            <person name="Harms H."/>
            <person name="Alanjari M."/>
            <person name="Koenig G.M."/>
            <person name="Daniel R."/>
            <person name="Schaeberle T.F."/>
        </authorList>
    </citation>
    <scope>NUCLEOTIDE SEQUENCE [LARGE SCALE GENOMIC DNA]</scope>
    <source>
        <strain evidence="5 6">SWB007</strain>
    </source>
</reference>
<dbReference type="Proteomes" id="UP000238823">
    <property type="component" value="Unassembled WGS sequence"/>
</dbReference>
<dbReference type="InterPro" id="IPR010982">
    <property type="entry name" value="Lambda_DNA-bd_dom_sf"/>
</dbReference>
<name>A0A2S9YJZ3_9BACT</name>
<evidence type="ECO:0000259" key="4">
    <source>
        <dbReference type="PROSITE" id="PS50943"/>
    </source>
</evidence>
<evidence type="ECO:0000256" key="1">
    <source>
        <dbReference type="ARBA" id="ARBA00022553"/>
    </source>
</evidence>
<protein>
    <submittedName>
        <fullName evidence="5">Putative transcriptional regulatory protein TcrX</fullName>
    </submittedName>
</protein>
<organism evidence="5 6">
    <name type="scientific">Enhygromyxa salina</name>
    <dbReference type="NCBI Taxonomy" id="215803"/>
    <lineage>
        <taxon>Bacteria</taxon>
        <taxon>Pseudomonadati</taxon>
        <taxon>Myxococcota</taxon>
        <taxon>Polyangia</taxon>
        <taxon>Nannocystales</taxon>
        <taxon>Nannocystaceae</taxon>
        <taxon>Enhygromyxa</taxon>
    </lineage>
</organism>
<sequence length="210" mass="23762">MRYMSDATGTGRLRVLVIDDSPQILAYLRELLSADECDVTTISDPHEGLERLRRKNERWHILILDLEMPDMPGLRLLEKLRQIDGGLAVITLTEHATTQSTSDAIKLDVSAYMHKPFSGDDMRNTIARVARKQGIMVRAEDRLYVMIGRGISQLRQSKRVALNELSRRTDLSQSLLSQIERAEKPPSLSDVFRIARALEVPLSQLVAVDE</sequence>
<dbReference type="PANTHER" id="PTHR44591:SF3">
    <property type="entry name" value="RESPONSE REGULATORY DOMAIN-CONTAINING PROTEIN"/>
    <property type="match status" value="1"/>
</dbReference>
<dbReference type="Gene3D" id="1.10.260.40">
    <property type="entry name" value="lambda repressor-like DNA-binding domains"/>
    <property type="match status" value="1"/>
</dbReference>
<gene>
    <name evidence="5" type="primary">tcrX</name>
    <name evidence="5" type="ORF">ENSA7_46290</name>
</gene>
<evidence type="ECO:0000313" key="5">
    <source>
        <dbReference type="EMBL" id="PRQ05404.1"/>
    </source>
</evidence>
<keyword evidence="1 2" id="KW-0597">Phosphoprotein</keyword>
<dbReference type="CDD" id="cd00156">
    <property type="entry name" value="REC"/>
    <property type="match status" value="1"/>
</dbReference>
<dbReference type="CDD" id="cd00093">
    <property type="entry name" value="HTH_XRE"/>
    <property type="match status" value="1"/>
</dbReference>
<dbReference type="SMART" id="SM00448">
    <property type="entry name" value="REC"/>
    <property type="match status" value="1"/>
</dbReference>
<dbReference type="Pfam" id="PF01381">
    <property type="entry name" value="HTH_3"/>
    <property type="match status" value="1"/>
</dbReference>
<evidence type="ECO:0000313" key="6">
    <source>
        <dbReference type="Proteomes" id="UP000238823"/>
    </source>
</evidence>
<evidence type="ECO:0000256" key="2">
    <source>
        <dbReference type="PROSITE-ProRule" id="PRU00169"/>
    </source>
</evidence>
<dbReference type="GO" id="GO:0003677">
    <property type="term" value="F:DNA binding"/>
    <property type="evidence" value="ECO:0007669"/>
    <property type="project" value="InterPro"/>
</dbReference>
<dbReference type="InterPro" id="IPR001387">
    <property type="entry name" value="Cro/C1-type_HTH"/>
</dbReference>
<dbReference type="PROSITE" id="PS50943">
    <property type="entry name" value="HTH_CROC1"/>
    <property type="match status" value="1"/>
</dbReference>
<evidence type="ECO:0000259" key="3">
    <source>
        <dbReference type="PROSITE" id="PS50110"/>
    </source>
</evidence>
<dbReference type="PANTHER" id="PTHR44591">
    <property type="entry name" value="STRESS RESPONSE REGULATOR PROTEIN 1"/>
    <property type="match status" value="1"/>
</dbReference>
<dbReference type="EMBL" id="PVNL01000095">
    <property type="protein sequence ID" value="PRQ05404.1"/>
    <property type="molecule type" value="Genomic_DNA"/>
</dbReference>
<proteinExistence type="predicted"/>
<dbReference type="InterPro" id="IPR001789">
    <property type="entry name" value="Sig_transdc_resp-reg_receiver"/>
</dbReference>
<dbReference type="SUPFAM" id="SSF47413">
    <property type="entry name" value="lambda repressor-like DNA-binding domains"/>
    <property type="match status" value="1"/>
</dbReference>
<dbReference type="SMART" id="SM00530">
    <property type="entry name" value="HTH_XRE"/>
    <property type="match status" value="1"/>
</dbReference>
<dbReference type="Pfam" id="PF00072">
    <property type="entry name" value="Response_reg"/>
    <property type="match status" value="1"/>
</dbReference>
<accession>A0A2S9YJZ3</accession>
<dbReference type="SUPFAM" id="SSF52172">
    <property type="entry name" value="CheY-like"/>
    <property type="match status" value="1"/>
</dbReference>
<feature type="domain" description="HTH cro/C1-type" evidence="4">
    <location>
        <begin position="151"/>
        <end position="205"/>
    </location>
</feature>
<dbReference type="Gene3D" id="3.40.50.2300">
    <property type="match status" value="1"/>
</dbReference>
<comment type="caution">
    <text evidence="5">The sequence shown here is derived from an EMBL/GenBank/DDBJ whole genome shotgun (WGS) entry which is preliminary data.</text>
</comment>
<dbReference type="InterPro" id="IPR050595">
    <property type="entry name" value="Bact_response_regulator"/>
</dbReference>